<evidence type="ECO:0000313" key="7">
    <source>
        <dbReference type="RefSeq" id="XP_026730667.1"/>
    </source>
</evidence>
<name>A0A7E5VQW5_TRINI</name>
<organism evidence="6 7">
    <name type="scientific">Trichoplusia ni</name>
    <name type="common">Cabbage looper</name>
    <dbReference type="NCBI Taxonomy" id="7111"/>
    <lineage>
        <taxon>Eukaryota</taxon>
        <taxon>Metazoa</taxon>
        <taxon>Ecdysozoa</taxon>
        <taxon>Arthropoda</taxon>
        <taxon>Hexapoda</taxon>
        <taxon>Insecta</taxon>
        <taxon>Pterygota</taxon>
        <taxon>Neoptera</taxon>
        <taxon>Endopterygota</taxon>
        <taxon>Lepidoptera</taxon>
        <taxon>Glossata</taxon>
        <taxon>Ditrysia</taxon>
        <taxon>Noctuoidea</taxon>
        <taxon>Noctuidae</taxon>
        <taxon>Plusiinae</taxon>
        <taxon>Trichoplusia</taxon>
    </lineage>
</organism>
<reference evidence="7" key="1">
    <citation type="submission" date="2025-08" db="UniProtKB">
        <authorList>
            <consortium name="RefSeq"/>
        </authorList>
    </citation>
    <scope>IDENTIFICATION</scope>
</reference>
<dbReference type="GeneID" id="113495871"/>
<dbReference type="Gene3D" id="3.40.640.10">
    <property type="entry name" value="Type I PLP-dependent aspartate aminotransferase-like (Major domain)"/>
    <property type="match status" value="1"/>
</dbReference>
<keyword evidence="2 7" id="KW-0032">Aminotransferase</keyword>
<keyword evidence="6" id="KW-1185">Reference proteome</keyword>
<keyword evidence="4" id="KW-0663">Pyridoxal phosphate</keyword>
<comment type="cofactor">
    <cofactor evidence="1">
        <name>pyridoxal 5'-phosphate</name>
        <dbReference type="ChEBI" id="CHEBI:597326"/>
    </cofactor>
</comment>
<gene>
    <name evidence="7" type="primary">LOC113495871</name>
</gene>
<dbReference type="CDD" id="cd00609">
    <property type="entry name" value="AAT_like"/>
    <property type="match status" value="1"/>
</dbReference>
<evidence type="ECO:0000256" key="1">
    <source>
        <dbReference type="ARBA" id="ARBA00001933"/>
    </source>
</evidence>
<evidence type="ECO:0000313" key="6">
    <source>
        <dbReference type="Proteomes" id="UP000322000"/>
    </source>
</evidence>
<dbReference type="FunCoup" id="A0A7E5VQW5">
    <property type="interactions" value="18"/>
</dbReference>
<dbReference type="GO" id="GO:1901605">
    <property type="term" value="P:alpha-amino acid metabolic process"/>
    <property type="evidence" value="ECO:0007669"/>
    <property type="project" value="TreeGrafter"/>
</dbReference>
<dbReference type="AlphaFoldDB" id="A0A7E5VQW5"/>
<dbReference type="OrthoDB" id="691673at2759"/>
<evidence type="ECO:0000256" key="3">
    <source>
        <dbReference type="ARBA" id="ARBA00022679"/>
    </source>
</evidence>
<dbReference type="GO" id="GO:0030170">
    <property type="term" value="F:pyridoxal phosphate binding"/>
    <property type="evidence" value="ECO:0007669"/>
    <property type="project" value="InterPro"/>
</dbReference>
<proteinExistence type="predicted"/>
<dbReference type="InParanoid" id="A0A7E5VQW5"/>
<evidence type="ECO:0000259" key="5">
    <source>
        <dbReference type="Pfam" id="PF00155"/>
    </source>
</evidence>
<dbReference type="Pfam" id="PF00155">
    <property type="entry name" value="Aminotran_1_2"/>
    <property type="match status" value="1"/>
</dbReference>
<sequence length="485" mass="54652">MFATTKFGKANAEMGRRLFEIRTVALVSQKQLMSSQKDVNVEDFFKFYSDKSSHDDRYKPLSGADYDRFFSQRSALREPAITRQITSLSYKVGKEMISLAEGMPNEQVFPFTSLSLETKSSTFKLEGKALASALQYIPSQGLPALVAELTAFQNEAHRPPKLPRDIQVTNGGQHGIYQCVELLVDVGDPVITSEFAYTGIHAALKPYKAEIIGISEDKDGMIPETLDSVLGERLRRGLKMPKMLYIIPTGSNPTGTVITEERRRQIYELACRYDFLIVEDDPYVFLNYTDRHTPSFLSLDTCGRVLRLDSFSKVVSSGLRAAWITAPSPLLYRLQLHMQAELLHSCTLAQAILLHLVSCRKTLASHLMGARDFYGKRREALNTALAPLAATIPFHKPDAGLFYWLRVPGVEDVYNMVFHTALQRGLMLIPGHAFMPYNAPCQYLRLTFSKIKYEDMDSAVRTLAELIKDEQQKTLQKPKRLATEG</sequence>
<keyword evidence="3" id="KW-0808">Transferase</keyword>
<protein>
    <submittedName>
        <fullName evidence="7">Kynurenine/alpha-aminoadipate aminotransferase, mitochondrial</fullName>
    </submittedName>
</protein>
<evidence type="ECO:0000256" key="2">
    <source>
        <dbReference type="ARBA" id="ARBA00022576"/>
    </source>
</evidence>
<dbReference type="InterPro" id="IPR015424">
    <property type="entry name" value="PyrdxlP-dep_Trfase"/>
</dbReference>
<dbReference type="RefSeq" id="XP_026730667.1">
    <property type="nucleotide sequence ID" value="XM_026874866.1"/>
</dbReference>
<dbReference type="GO" id="GO:0016212">
    <property type="term" value="F:kynurenine-oxoglutarate transaminase activity"/>
    <property type="evidence" value="ECO:0007669"/>
    <property type="project" value="TreeGrafter"/>
</dbReference>
<dbReference type="Proteomes" id="UP000322000">
    <property type="component" value="Chromosome 7"/>
</dbReference>
<dbReference type="InterPro" id="IPR004839">
    <property type="entry name" value="Aminotransferase_I/II_large"/>
</dbReference>
<dbReference type="SUPFAM" id="SSF53383">
    <property type="entry name" value="PLP-dependent transferases"/>
    <property type="match status" value="1"/>
</dbReference>
<dbReference type="PANTHER" id="PTHR42790">
    <property type="entry name" value="AMINOTRANSFERASE"/>
    <property type="match status" value="1"/>
</dbReference>
<dbReference type="KEGG" id="tnl:113495871"/>
<dbReference type="PANTHER" id="PTHR42790:SF19">
    <property type="entry name" value="KYNURENINE_ALPHA-AMINOADIPATE AMINOTRANSFERASE, MITOCHONDRIAL"/>
    <property type="match status" value="1"/>
</dbReference>
<dbReference type="InterPro" id="IPR015421">
    <property type="entry name" value="PyrdxlP-dep_Trfase_major"/>
</dbReference>
<accession>A0A7E5VQW5</accession>
<evidence type="ECO:0000256" key="4">
    <source>
        <dbReference type="ARBA" id="ARBA00022898"/>
    </source>
</evidence>
<dbReference type="InterPro" id="IPR050859">
    <property type="entry name" value="Class-I_PLP-dep_aminotransf"/>
</dbReference>
<feature type="domain" description="Aminotransferase class I/classII large" evidence="5">
    <location>
        <begin position="132"/>
        <end position="462"/>
    </location>
</feature>